<dbReference type="EMBL" id="AP028055">
    <property type="protein sequence ID" value="BEG98146.1"/>
    <property type="molecule type" value="Genomic_DNA"/>
</dbReference>
<dbReference type="RefSeq" id="WP_353332849.1">
    <property type="nucleotide sequence ID" value="NZ_AP028055.1"/>
</dbReference>
<evidence type="ECO:0000256" key="1">
    <source>
        <dbReference type="ARBA" id="ARBA00022898"/>
    </source>
</evidence>
<proteinExistence type="inferred from homology"/>
<evidence type="ECO:0000259" key="4">
    <source>
        <dbReference type="Pfam" id="PF01168"/>
    </source>
</evidence>
<dbReference type="PANTHER" id="PTHR10146:SF14">
    <property type="entry name" value="PYRIDOXAL PHOSPHATE HOMEOSTASIS PROTEIN"/>
    <property type="match status" value="1"/>
</dbReference>
<feature type="modified residue" description="N6-(pyridoxal phosphate)lysine" evidence="2">
    <location>
        <position position="25"/>
    </location>
</feature>
<evidence type="ECO:0000256" key="2">
    <source>
        <dbReference type="HAMAP-Rule" id="MF_02087"/>
    </source>
</evidence>
<dbReference type="PANTHER" id="PTHR10146">
    <property type="entry name" value="PROLINE SYNTHETASE CO-TRANSCRIBED BACTERIAL HOMOLOG PROTEIN"/>
    <property type="match status" value="1"/>
</dbReference>
<dbReference type="InterPro" id="IPR001608">
    <property type="entry name" value="Ala_racemase_N"/>
</dbReference>
<gene>
    <name evidence="5" type="ORF">BSYN_04110</name>
</gene>
<reference evidence="5 6" key="1">
    <citation type="submission" date="2023-04" db="EMBL/GenBank/DDBJ databases">
        <title>Draft genome sequence of acteroides sedimenti strain YN3PY1.</title>
        <authorList>
            <person name="Yoshida N."/>
        </authorList>
    </citation>
    <scope>NUCLEOTIDE SEQUENCE [LARGE SCALE GENOMIC DNA]</scope>
    <source>
        <strain evidence="5 6">YN3PY1</strain>
    </source>
</reference>
<dbReference type="NCBIfam" id="TIGR00044">
    <property type="entry name" value="YggS family pyridoxal phosphate-dependent enzyme"/>
    <property type="match status" value="1"/>
</dbReference>
<accession>A0ABN6Z973</accession>
<keyword evidence="6" id="KW-1185">Reference proteome</keyword>
<evidence type="ECO:0000313" key="5">
    <source>
        <dbReference type="EMBL" id="BEG98146.1"/>
    </source>
</evidence>
<dbReference type="HAMAP" id="MF_02087">
    <property type="entry name" value="PLP_homeostasis"/>
    <property type="match status" value="1"/>
</dbReference>
<evidence type="ECO:0000313" key="6">
    <source>
        <dbReference type="Proteomes" id="UP001496674"/>
    </source>
</evidence>
<comment type="function">
    <text evidence="2">Pyridoxal 5'-phosphate (PLP)-binding protein, which is involved in PLP homeostasis.</text>
</comment>
<dbReference type="InterPro" id="IPR011078">
    <property type="entry name" value="PyrdxlP_homeostasis"/>
</dbReference>
<dbReference type="Pfam" id="PF01168">
    <property type="entry name" value="Ala_racemase_N"/>
    <property type="match status" value="1"/>
</dbReference>
<keyword evidence="1 2" id="KW-0663">Pyridoxal phosphate</keyword>
<dbReference type="Proteomes" id="UP001496674">
    <property type="component" value="Chromosome"/>
</dbReference>
<comment type="similarity">
    <text evidence="2 3">Belongs to the pyridoxal phosphate-binding protein YggS/PROSC family.</text>
</comment>
<feature type="domain" description="Alanine racemase N-terminal" evidence="4">
    <location>
        <begin position="3"/>
        <end position="220"/>
    </location>
</feature>
<evidence type="ECO:0000256" key="3">
    <source>
        <dbReference type="RuleBase" id="RU004514"/>
    </source>
</evidence>
<dbReference type="SUPFAM" id="SSF51419">
    <property type="entry name" value="PLP-binding barrel"/>
    <property type="match status" value="1"/>
</dbReference>
<dbReference type="Gene3D" id="3.20.20.10">
    <property type="entry name" value="Alanine racemase"/>
    <property type="match status" value="1"/>
</dbReference>
<organism evidence="5 6">
    <name type="scientific">Bacteroides sedimenti</name>
    <dbReference type="NCBI Taxonomy" id="2136147"/>
    <lineage>
        <taxon>Bacteria</taxon>
        <taxon>Pseudomonadati</taxon>
        <taxon>Bacteroidota</taxon>
        <taxon>Bacteroidia</taxon>
        <taxon>Bacteroidales</taxon>
        <taxon>Bacteroidaceae</taxon>
        <taxon>Bacteroides</taxon>
    </lineage>
</organism>
<sequence length="222" mass="25345">MSIKSNLLEILSQLPARVRLVAVSKFNPNESIMEAYEAGQRIFGESKVQEMTEKYESLPKDIEWHFIGHLQTNKVKYMTPYVSMIHGIDSYKLLCEVDKQAKKAGRVIPCLLQIYIAQEDTKFGLSFDECRDLLSNNNWKELKNISIVGLMGMATNTDSQKQIEAEFCSLNNFFTEIKQTFFAQESNFKELSMGMSHDFPLAIAQGSTLVRVGSKIFGERNY</sequence>
<name>A0ABN6Z973_9BACE</name>
<dbReference type="CDD" id="cd00635">
    <property type="entry name" value="PLPDE_III_YBL036c_like"/>
    <property type="match status" value="1"/>
</dbReference>
<dbReference type="PIRSF" id="PIRSF004848">
    <property type="entry name" value="YBL036c_PLPDEIII"/>
    <property type="match status" value="1"/>
</dbReference>
<dbReference type="InterPro" id="IPR029066">
    <property type="entry name" value="PLP-binding_barrel"/>
</dbReference>
<protein>
    <recommendedName>
        <fullName evidence="2">Pyridoxal phosphate homeostasis protein</fullName>
        <shortName evidence="2">PLP homeostasis protein</shortName>
    </recommendedName>
</protein>